<feature type="transmembrane region" description="Helical" evidence="1">
    <location>
        <begin position="12"/>
        <end position="30"/>
    </location>
</feature>
<dbReference type="AlphaFoldDB" id="A0A1M5KQS5"/>
<keyword evidence="1" id="KW-0472">Membrane</keyword>
<name>A0A1M5KQS5_9BRAD</name>
<keyword evidence="1" id="KW-0812">Transmembrane</keyword>
<evidence type="ECO:0000313" key="2">
    <source>
        <dbReference type="EMBL" id="SHG55121.1"/>
    </source>
</evidence>
<sequence>MGAKDGKAPLFFRNPALAGGVFCSLGRFAMLDKRHARRGDILPASLAPIGLSRECAAAYIGVGTTLFDEMVTDGRMPPPRLLGGRTVWDTEELYLAFKALPHRGQQATKSDVPDWSKMS</sequence>
<evidence type="ECO:0000313" key="3">
    <source>
        <dbReference type="Proteomes" id="UP000190675"/>
    </source>
</evidence>
<proteinExistence type="predicted"/>
<accession>A0A1M5KQS5</accession>
<organism evidence="2 3">
    <name type="scientific">Bradyrhizobium erythrophlei</name>
    <dbReference type="NCBI Taxonomy" id="1437360"/>
    <lineage>
        <taxon>Bacteria</taxon>
        <taxon>Pseudomonadati</taxon>
        <taxon>Pseudomonadota</taxon>
        <taxon>Alphaproteobacteria</taxon>
        <taxon>Hyphomicrobiales</taxon>
        <taxon>Nitrobacteraceae</taxon>
        <taxon>Bradyrhizobium</taxon>
    </lineage>
</organism>
<protein>
    <recommendedName>
        <fullName evidence="4">Transcriptional regulator, AlpA family</fullName>
    </recommendedName>
</protein>
<dbReference type="Proteomes" id="UP000190675">
    <property type="component" value="Chromosome I"/>
</dbReference>
<keyword evidence="1" id="KW-1133">Transmembrane helix</keyword>
<evidence type="ECO:0000256" key="1">
    <source>
        <dbReference type="SAM" id="Phobius"/>
    </source>
</evidence>
<gene>
    <name evidence="2" type="ORF">SAMN05444169_3013</name>
</gene>
<reference evidence="2 3" key="1">
    <citation type="submission" date="2016-11" db="EMBL/GenBank/DDBJ databases">
        <authorList>
            <person name="Jaros S."/>
            <person name="Januszkiewicz K."/>
            <person name="Wedrychowicz H."/>
        </authorList>
    </citation>
    <scope>NUCLEOTIDE SEQUENCE [LARGE SCALE GENOMIC DNA]</scope>
    <source>
        <strain evidence="2 3">GAS242</strain>
    </source>
</reference>
<evidence type="ECO:0008006" key="4">
    <source>
        <dbReference type="Google" id="ProtNLM"/>
    </source>
</evidence>
<dbReference type="EMBL" id="LT670818">
    <property type="protein sequence ID" value="SHG55121.1"/>
    <property type="molecule type" value="Genomic_DNA"/>
</dbReference>